<dbReference type="OrthoDB" id="443981at2759"/>
<comment type="caution">
    <text evidence="1">The sequence shown here is derived from an EMBL/GenBank/DDBJ whole genome shotgun (WGS) entry which is preliminary data.</text>
</comment>
<evidence type="ECO:0000313" key="2">
    <source>
        <dbReference type="Proteomes" id="UP000789831"/>
    </source>
</evidence>
<dbReference type="EMBL" id="CAJVPL010019236">
    <property type="protein sequence ID" value="CAG8704489.1"/>
    <property type="molecule type" value="Genomic_DNA"/>
</dbReference>
<sequence>DSRIQLVERTEDKNDWWTGRLNGVEIMFKNFKQSKQISGVLEHIDNDYQLKTAAIIKNRNS</sequence>
<keyword evidence="2" id="KW-1185">Reference proteome</keyword>
<name>A0A9N9HT62_9GLOM</name>
<protein>
    <submittedName>
        <fullName evidence="1">13324_t:CDS:1</fullName>
    </submittedName>
</protein>
<feature type="non-terminal residue" evidence="1">
    <location>
        <position position="61"/>
    </location>
</feature>
<evidence type="ECO:0000313" key="1">
    <source>
        <dbReference type="EMBL" id="CAG8704489.1"/>
    </source>
</evidence>
<accession>A0A9N9HT62</accession>
<reference evidence="1" key="1">
    <citation type="submission" date="2021-06" db="EMBL/GenBank/DDBJ databases">
        <authorList>
            <person name="Kallberg Y."/>
            <person name="Tangrot J."/>
            <person name="Rosling A."/>
        </authorList>
    </citation>
    <scope>NUCLEOTIDE SEQUENCE</scope>
    <source>
        <strain evidence="1">MT106</strain>
    </source>
</reference>
<dbReference type="AlphaFoldDB" id="A0A9N9HT62"/>
<feature type="non-terminal residue" evidence="1">
    <location>
        <position position="1"/>
    </location>
</feature>
<gene>
    <name evidence="1" type="ORF">AGERDE_LOCUS13670</name>
</gene>
<organism evidence="1 2">
    <name type="scientific">Ambispora gerdemannii</name>
    <dbReference type="NCBI Taxonomy" id="144530"/>
    <lineage>
        <taxon>Eukaryota</taxon>
        <taxon>Fungi</taxon>
        <taxon>Fungi incertae sedis</taxon>
        <taxon>Mucoromycota</taxon>
        <taxon>Glomeromycotina</taxon>
        <taxon>Glomeromycetes</taxon>
        <taxon>Archaeosporales</taxon>
        <taxon>Ambisporaceae</taxon>
        <taxon>Ambispora</taxon>
    </lineage>
</organism>
<proteinExistence type="predicted"/>
<dbReference type="Proteomes" id="UP000789831">
    <property type="component" value="Unassembled WGS sequence"/>
</dbReference>